<feature type="region of interest" description="Disordered" evidence="7">
    <location>
        <begin position="157"/>
        <end position="184"/>
    </location>
</feature>
<evidence type="ECO:0000256" key="4">
    <source>
        <dbReference type="ARBA" id="ARBA00022833"/>
    </source>
</evidence>
<evidence type="ECO:0000256" key="3">
    <source>
        <dbReference type="ARBA" id="ARBA00022771"/>
    </source>
</evidence>
<dbReference type="PANTHER" id="PTHR31669">
    <property type="entry name" value="PROTEIN FAR1-RELATED SEQUENCE 10-RELATED"/>
    <property type="match status" value="1"/>
</dbReference>
<proteinExistence type="inferred from homology"/>
<feature type="chain" id="PRO_5035819203" description="Protein FAR1-RELATED SEQUENCE" evidence="8">
    <location>
        <begin position="26"/>
        <end position="817"/>
    </location>
</feature>
<keyword evidence="8" id="KW-0732">Signal</keyword>
<comment type="function">
    <text evidence="6">Putative transcription activator involved in regulating light control of development.</text>
</comment>
<name>A0A8S9GKH6_BRACR</name>
<accession>A0A8S9GKH6</accession>
<feature type="non-terminal residue" evidence="10">
    <location>
        <position position="1"/>
    </location>
</feature>
<dbReference type="InterPro" id="IPR031052">
    <property type="entry name" value="FHY3/FAR1"/>
</dbReference>
<dbReference type="EMBL" id="QGKY02001925">
    <property type="protein sequence ID" value="KAF2544748.1"/>
    <property type="molecule type" value="Genomic_DNA"/>
</dbReference>
<feature type="compositionally biased region" description="Polar residues" evidence="7">
    <location>
        <begin position="805"/>
        <end position="817"/>
    </location>
</feature>
<gene>
    <name evidence="10" type="ORF">F2Q70_00022634</name>
</gene>
<protein>
    <recommendedName>
        <fullName evidence="6">Protein FAR1-RELATED SEQUENCE</fullName>
    </recommendedName>
</protein>
<feature type="region of interest" description="Disordered" evidence="7">
    <location>
        <begin position="786"/>
        <end position="817"/>
    </location>
</feature>
<sequence>FRRSKRQLAPIGACLLLATRLQLIAFDSPLCSSSLQEVMDIDLRLHSGDLCKEGDDEEHRGLDKVEDDVTVEVHTDNNSTAAGITLPEHNTQQQGVNLEPLNGMEFNSHGEAYTFYQEYSRTIGFNTAIQNSRRSKTTREFIDAKFACSRYGTKREYDKSFNRPRARQSKQDHPENNMSGRRTCAKTDCKASMHVKRKPDGKWVIHSFVRDHNHDLLPAQAVSEQTRKIYAAMAKQFAEYKTVISLKSESKTSFEKGRSLSVETGDFKVSENLGHVAKQHENFTAKFEKCIYKSWKEEDFARRWWKILARFGLKDDQWMQSLYEDRRKWAPTYMTDVLLAGMSTSLRADSVNAFFDKYLHKKTSVQEFVKLYDTILQDRFEEEAKADSETWNKPPAMKSPSPFEKSVSDVYTPAVFKKFQIEVLGAIACSPREENRDATCSAFRVQDFENNQDFVVTWSQAKAEVSCMCRLFEYKGYLCRHTLNVLQCCHLSSIPSQYILKRWTKDARSQHCPGEPQQLQTRLQRYNDLCQRALKLSEEASISQESYNIAFLAIEEALGNCAGVNTSRYPDPDSALTDPTFYYPDPDSASPDIRIFGSDPDRIADRIRISDKSSRPNFLRQHKMANSNDWSHLYSNNQAFYTTSTITSTAVTTTTAASPSGEATSMDSRLSPETGRVTKPARRRSRASRRTPTTLLNTDTSNFRAMVQQFTGGPSAMAFGSGNTTSGFSLTSSSDPSAGSSQQVPWQYSYQPHAPPPPQQPYMFSLNNMNPVVGYSNMNNPNTMVPGGFGTAGGGGGGSAPSYKEATNSNTSSSRLQ</sequence>
<feature type="signal peptide" evidence="8">
    <location>
        <begin position="1"/>
        <end position="25"/>
    </location>
</feature>
<dbReference type="SMART" id="SM00575">
    <property type="entry name" value="ZnF_PMZ"/>
    <property type="match status" value="1"/>
</dbReference>
<dbReference type="InterPro" id="IPR006564">
    <property type="entry name" value="Znf_PMZ"/>
</dbReference>
<dbReference type="PROSITE" id="PS50966">
    <property type="entry name" value="ZF_SWIM"/>
    <property type="match status" value="1"/>
</dbReference>
<evidence type="ECO:0000256" key="6">
    <source>
        <dbReference type="RuleBase" id="RU367018"/>
    </source>
</evidence>
<dbReference type="Pfam" id="PF05678">
    <property type="entry name" value="VQ"/>
    <property type="match status" value="1"/>
</dbReference>
<evidence type="ECO:0000256" key="8">
    <source>
        <dbReference type="SAM" id="SignalP"/>
    </source>
</evidence>
<feature type="region of interest" description="Disordered" evidence="7">
    <location>
        <begin position="653"/>
        <end position="695"/>
    </location>
</feature>
<dbReference type="Pfam" id="PF03101">
    <property type="entry name" value="FAR1"/>
    <property type="match status" value="1"/>
</dbReference>
<dbReference type="GO" id="GO:0008270">
    <property type="term" value="F:zinc ion binding"/>
    <property type="evidence" value="ECO:0007669"/>
    <property type="project" value="UniProtKB-UniRule"/>
</dbReference>
<dbReference type="GO" id="GO:0005634">
    <property type="term" value="C:nucleus"/>
    <property type="evidence" value="ECO:0007669"/>
    <property type="project" value="UniProtKB-SubCell"/>
</dbReference>
<evidence type="ECO:0000256" key="5">
    <source>
        <dbReference type="PROSITE-ProRule" id="PRU00325"/>
    </source>
</evidence>
<feature type="domain" description="SWIM-type" evidence="9">
    <location>
        <begin position="454"/>
        <end position="490"/>
    </location>
</feature>
<dbReference type="InterPro" id="IPR008889">
    <property type="entry name" value="VQ"/>
</dbReference>
<feature type="compositionally biased region" description="Basic residues" evidence="7">
    <location>
        <begin position="679"/>
        <end position="689"/>
    </location>
</feature>
<feature type="region of interest" description="Disordered" evidence="7">
    <location>
        <begin position="727"/>
        <end position="761"/>
    </location>
</feature>
<evidence type="ECO:0000259" key="9">
    <source>
        <dbReference type="PROSITE" id="PS50966"/>
    </source>
</evidence>
<evidence type="ECO:0000313" key="10">
    <source>
        <dbReference type="EMBL" id="KAF2544748.1"/>
    </source>
</evidence>
<dbReference type="GO" id="GO:0006355">
    <property type="term" value="P:regulation of DNA-templated transcription"/>
    <property type="evidence" value="ECO:0007669"/>
    <property type="project" value="UniProtKB-UniRule"/>
</dbReference>
<comment type="caution">
    <text evidence="10">The sequence shown here is derived from an EMBL/GenBank/DDBJ whole genome shotgun (WGS) entry which is preliminary data.</text>
</comment>
<keyword evidence="3 5" id="KW-0863">Zinc-finger</keyword>
<organism evidence="10">
    <name type="scientific">Brassica cretica</name>
    <name type="common">Mustard</name>
    <dbReference type="NCBI Taxonomy" id="69181"/>
    <lineage>
        <taxon>Eukaryota</taxon>
        <taxon>Viridiplantae</taxon>
        <taxon>Streptophyta</taxon>
        <taxon>Embryophyta</taxon>
        <taxon>Tracheophyta</taxon>
        <taxon>Spermatophyta</taxon>
        <taxon>Magnoliopsida</taxon>
        <taxon>eudicotyledons</taxon>
        <taxon>Gunneridae</taxon>
        <taxon>Pentapetalae</taxon>
        <taxon>rosids</taxon>
        <taxon>malvids</taxon>
        <taxon>Brassicales</taxon>
        <taxon>Brassicaceae</taxon>
        <taxon>Brassiceae</taxon>
        <taxon>Brassica</taxon>
    </lineage>
</organism>
<keyword evidence="4 6" id="KW-0862">Zinc</keyword>
<dbReference type="Pfam" id="PF04434">
    <property type="entry name" value="SWIM"/>
    <property type="match status" value="1"/>
</dbReference>
<evidence type="ECO:0000256" key="2">
    <source>
        <dbReference type="ARBA" id="ARBA00022723"/>
    </source>
</evidence>
<keyword evidence="2 6" id="KW-0479">Metal-binding</keyword>
<comment type="subcellular location">
    <subcellularLocation>
        <location evidence="6">Nucleus</location>
    </subcellularLocation>
</comment>
<evidence type="ECO:0000256" key="1">
    <source>
        <dbReference type="ARBA" id="ARBA00005889"/>
    </source>
</evidence>
<dbReference type="InterPro" id="IPR004330">
    <property type="entry name" value="FAR1_DNA_bnd_dom"/>
</dbReference>
<feature type="compositionally biased region" description="Low complexity" evidence="7">
    <location>
        <begin position="729"/>
        <end position="752"/>
    </location>
</feature>
<dbReference type="PANTHER" id="PTHR31669:SF161">
    <property type="entry name" value="PROTEIN FAR-RED ELONGATED HYPOCOTYL 3"/>
    <property type="match status" value="1"/>
</dbReference>
<evidence type="ECO:0000256" key="7">
    <source>
        <dbReference type="SAM" id="MobiDB-lite"/>
    </source>
</evidence>
<keyword evidence="6" id="KW-0539">Nucleus</keyword>
<dbReference type="AlphaFoldDB" id="A0A8S9GKH6"/>
<feature type="compositionally biased region" description="Gly residues" evidence="7">
    <location>
        <begin position="787"/>
        <end position="799"/>
    </location>
</feature>
<reference evidence="10" key="1">
    <citation type="submission" date="2019-12" db="EMBL/GenBank/DDBJ databases">
        <title>Genome sequencing and annotation of Brassica cretica.</title>
        <authorList>
            <person name="Studholme D.J."/>
            <person name="Sarris P.F."/>
        </authorList>
    </citation>
    <scope>NUCLEOTIDE SEQUENCE</scope>
    <source>
        <strain evidence="10">PFS-102/07</strain>
        <tissue evidence="10">Leaf</tissue>
    </source>
</reference>
<dbReference type="InterPro" id="IPR007527">
    <property type="entry name" value="Znf_SWIM"/>
</dbReference>
<comment type="similarity">
    <text evidence="1 6">Belongs to the FHY3/FAR1 family.</text>
</comment>